<dbReference type="NCBIfam" id="TIGR00368">
    <property type="entry name" value="YifB family Mg chelatase-like AAA ATPase"/>
    <property type="match status" value="1"/>
</dbReference>
<dbReference type="EMBL" id="AFZD01000016">
    <property type="protein sequence ID" value="EHL11972.1"/>
    <property type="molecule type" value="Genomic_DNA"/>
</dbReference>
<dbReference type="AlphaFoldDB" id="G9WUF4"/>
<comment type="similarity">
    <text evidence="1">Belongs to the Mg-chelatase subunits D/I family. ComM subfamily.</text>
</comment>
<dbReference type="Gene3D" id="3.30.230.10">
    <property type="match status" value="1"/>
</dbReference>
<dbReference type="InterPro" id="IPR003593">
    <property type="entry name" value="AAA+_ATPase"/>
</dbReference>
<dbReference type="RefSeq" id="WP_009536213.1">
    <property type="nucleotide sequence ID" value="NZ_JH414504.1"/>
</dbReference>
<feature type="domain" description="AAA+ ATPase" evidence="2">
    <location>
        <begin position="243"/>
        <end position="427"/>
    </location>
</feature>
<dbReference type="InterPro" id="IPR045006">
    <property type="entry name" value="CHLI-like"/>
</dbReference>
<dbReference type="InterPro" id="IPR014721">
    <property type="entry name" value="Ribsml_uS5_D2-typ_fold_subgr"/>
</dbReference>
<dbReference type="PANTHER" id="PTHR32039">
    <property type="entry name" value="MAGNESIUM-CHELATASE SUBUNIT CHLI"/>
    <property type="match status" value="1"/>
</dbReference>
<dbReference type="Pfam" id="PF01078">
    <property type="entry name" value="Mg_chelatase"/>
    <property type="match status" value="1"/>
</dbReference>
<dbReference type="Proteomes" id="UP000003527">
    <property type="component" value="Unassembled WGS sequence"/>
</dbReference>
<evidence type="ECO:0000313" key="3">
    <source>
        <dbReference type="EMBL" id="EHL11972.1"/>
    </source>
</evidence>
<dbReference type="InterPro" id="IPR004482">
    <property type="entry name" value="Mg_chelat-rel"/>
</dbReference>
<dbReference type="HOGENOM" id="CLU_026145_1_0_9"/>
<evidence type="ECO:0000313" key="4">
    <source>
        <dbReference type="Proteomes" id="UP000003527"/>
    </source>
</evidence>
<organism evidence="3 4">
    <name type="scientific">Oribacterium asaccharolyticum ACB7</name>
    <dbReference type="NCBI Taxonomy" id="796944"/>
    <lineage>
        <taxon>Bacteria</taxon>
        <taxon>Bacillati</taxon>
        <taxon>Bacillota</taxon>
        <taxon>Clostridia</taxon>
        <taxon>Lachnospirales</taxon>
        <taxon>Lachnospiraceae</taxon>
        <taxon>Oribacterium</taxon>
    </lineage>
</organism>
<dbReference type="SUPFAM" id="SSF52540">
    <property type="entry name" value="P-loop containing nucleoside triphosphate hydrolases"/>
    <property type="match status" value="1"/>
</dbReference>
<dbReference type="PANTHER" id="PTHR32039:SF7">
    <property type="entry name" value="COMPETENCE PROTEIN COMM"/>
    <property type="match status" value="1"/>
</dbReference>
<dbReference type="SMART" id="SM00382">
    <property type="entry name" value="AAA"/>
    <property type="match status" value="1"/>
</dbReference>
<dbReference type="Pfam" id="PF13541">
    <property type="entry name" value="ChlI"/>
    <property type="match status" value="1"/>
</dbReference>
<protein>
    <submittedName>
        <fullName evidence="3">Mg chelatase</fullName>
    </submittedName>
</protein>
<reference evidence="3 4" key="1">
    <citation type="submission" date="2011-08" db="EMBL/GenBank/DDBJ databases">
        <title>The Genome Sequence of Oribacterium sp. ACB7.</title>
        <authorList>
            <consortium name="The Broad Institute Genome Sequencing Platform"/>
            <person name="Earl A."/>
            <person name="Ward D."/>
            <person name="Feldgarden M."/>
            <person name="Gevers D."/>
            <person name="Sizova M."/>
            <person name="Hazen A."/>
            <person name="Epstein S."/>
            <person name="Young S.K."/>
            <person name="Zeng Q."/>
            <person name="Gargeya S."/>
            <person name="Fitzgerald M."/>
            <person name="Haas B."/>
            <person name="Abouelleil A."/>
            <person name="Alvarado L."/>
            <person name="Arachchi H.M."/>
            <person name="Berlin A."/>
            <person name="Brown A."/>
            <person name="Chapman S.B."/>
            <person name="Chen Z."/>
            <person name="Dunbar C."/>
            <person name="Freedman E."/>
            <person name="Gearin G."/>
            <person name="Gellesch M."/>
            <person name="Goldberg J."/>
            <person name="Griggs A."/>
            <person name="Gujja S."/>
            <person name="Heiman D."/>
            <person name="Howarth C."/>
            <person name="Larson L."/>
            <person name="Lui A."/>
            <person name="MacDonald P.J.P."/>
            <person name="Montmayeur A."/>
            <person name="Murphy C."/>
            <person name="Neiman D."/>
            <person name="Pearson M."/>
            <person name="Priest M."/>
            <person name="Roberts A."/>
            <person name="Saif S."/>
            <person name="Shea T."/>
            <person name="Shenoy N."/>
            <person name="Sisk P."/>
            <person name="Stolte C."/>
            <person name="Sykes S."/>
            <person name="Wortman J."/>
            <person name="Nusbaum C."/>
            <person name="Birren B."/>
        </authorList>
    </citation>
    <scope>NUCLEOTIDE SEQUENCE [LARGE SCALE GENOMIC DNA]</scope>
    <source>
        <strain evidence="3 4">ACB7</strain>
    </source>
</reference>
<comment type="caution">
    <text evidence="3">The sequence shown here is derived from an EMBL/GenBank/DDBJ whole genome shotgun (WGS) entry which is preliminary data.</text>
</comment>
<proteinExistence type="inferred from homology"/>
<evidence type="ECO:0000259" key="2">
    <source>
        <dbReference type="SMART" id="SM00382"/>
    </source>
</evidence>
<sequence length="541" mass="60013">MLANVYSAGLIGLNACLFSVQVDECNGLPRSIIVGNVSPSVREGLERAIIALKNNGFDLPPKKITINIQPADVRKNGTSFDFAILAGMFIATNVKENPYQNYAFLGELGLDGEIKHIPGVLPMTLAMEEAGIEGVFVGKEDEKEALHCKKLKIIALSCVREWIKILYPFLIKKPSLNSLEMKLKGSRKIEVKKSCISQNQTKKICMGFPLSAKDNKVQKEIADFSDIAGQEAGIRACVIAAAGMHAMLFSGPAGSGKSMLARRIPGILPKLSEEEKLEVSKIYSIAGDLSGEEGLLQERPFRAPHTAISQNTLLGGMVGGNLVPGELALATKGVLFLDELPLFRKETIEALRSPLEEKEVVLHRLQQVFSYKVDCILVAAMNPCPCGFFPDRNRCHCTPGQIRAYQRGISKPILERIDISLELPPVALENALGKEKKFSSEELSKQVIEARRRQNERFKAEEYIEWNSQMGPSELEKYCFLGKKEEDFMKKVFALKNLSMRTYHKVLKVARTIADVDGKEDITVEHLAEAVSYRIVEENLY</sequence>
<dbReference type="PATRIC" id="fig|796944.3.peg.983"/>
<dbReference type="SUPFAM" id="SSF54211">
    <property type="entry name" value="Ribosomal protein S5 domain 2-like"/>
    <property type="match status" value="1"/>
</dbReference>
<dbReference type="InterPro" id="IPR027417">
    <property type="entry name" value="P-loop_NTPase"/>
</dbReference>
<dbReference type="Pfam" id="PF13335">
    <property type="entry name" value="Mg_chelatase_C"/>
    <property type="match status" value="1"/>
</dbReference>
<dbReference type="InterPro" id="IPR020568">
    <property type="entry name" value="Ribosomal_Su5_D2-typ_SF"/>
</dbReference>
<accession>G9WUF4</accession>
<keyword evidence="4" id="KW-1185">Reference proteome</keyword>
<name>G9WUF4_9FIRM</name>
<evidence type="ECO:0000256" key="1">
    <source>
        <dbReference type="ARBA" id="ARBA00006354"/>
    </source>
</evidence>
<dbReference type="InterPro" id="IPR025158">
    <property type="entry name" value="Mg_chelat-rel_C"/>
</dbReference>
<dbReference type="GO" id="GO:0005524">
    <property type="term" value="F:ATP binding"/>
    <property type="evidence" value="ECO:0007669"/>
    <property type="project" value="InterPro"/>
</dbReference>
<dbReference type="Gene3D" id="3.40.50.300">
    <property type="entry name" value="P-loop containing nucleotide triphosphate hydrolases"/>
    <property type="match status" value="1"/>
</dbReference>
<dbReference type="InterPro" id="IPR000523">
    <property type="entry name" value="Mg_chelatse_chII-like_cat_dom"/>
</dbReference>
<gene>
    <name evidence="3" type="ORF">HMPREF9624_00279</name>
</gene>